<dbReference type="EMBL" id="JAJOMB010000022">
    <property type="protein sequence ID" value="MCD5315493.1"/>
    <property type="molecule type" value="Genomic_DNA"/>
</dbReference>
<protein>
    <submittedName>
        <fullName evidence="2">Ferritin-like domain-containing protein</fullName>
    </submittedName>
</protein>
<proteinExistence type="predicted"/>
<organism evidence="2 3">
    <name type="scientific">Kineosporia babensis</name>
    <dbReference type="NCBI Taxonomy" id="499548"/>
    <lineage>
        <taxon>Bacteria</taxon>
        <taxon>Bacillati</taxon>
        <taxon>Actinomycetota</taxon>
        <taxon>Actinomycetes</taxon>
        <taxon>Kineosporiales</taxon>
        <taxon>Kineosporiaceae</taxon>
        <taxon>Kineosporia</taxon>
    </lineage>
</organism>
<feature type="domain" description="Ferritin-like" evidence="1">
    <location>
        <begin position="12"/>
        <end position="194"/>
    </location>
</feature>
<sequence length="228" mass="25045">MEQQEDRFADPAYRAAVVDLLGTLAYGELSAFLRLSTDADLAPRLSAKAAVAALAATEYAHYDRLRARIVEIGADPEAAMAPFVEALDGFHERTKPSSWLEGLVKFYVGDGIASDFYREITTYLDPDTRDLVLGTLESDKRSSYVLQEVRQAISDDPIQGSRLALWARRLVGEALSQGQRVAADRDTFSTLLTGTSEHPGMGLAGIVSMFSRITEQHTRRMAEMGLKA</sequence>
<dbReference type="RefSeq" id="WP_231448314.1">
    <property type="nucleotide sequence ID" value="NZ_JAJOMB010000022.1"/>
</dbReference>
<evidence type="ECO:0000313" key="3">
    <source>
        <dbReference type="Proteomes" id="UP001138997"/>
    </source>
</evidence>
<name>A0A9X1T3B2_9ACTN</name>
<dbReference type="AlphaFoldDB" id="A0A9X1T3B2"/>
<dbReference type="InterPro" id="IPR012347">
    <property type="entry name" value="Ferritin-like"/>
</dbReference>
<gene>
    <name evidence="2" type="ORF">LR394_31810</name>
</gene>
<evidence type="ECO:0000259" key="1">
    <source>
        <dbReference type="Pfam" id="PF13794"/>
    </source>
</evidence>
<reference evidence="2" key="1">
    <citation type="submission" date="2021-11" db="EMBL/GenBank/DDBJ databases">
        <title>Streptomyces corallinus and Kineosporia corallina sp. nov., two new coral-derived marine actinobacteria.</title>
        <authorList>
            <person name="Buangrab K."/>
            <person name="Sutthacheep M."/>
            <person name="Yeemin T."/>
            <person name="Harunari E."/>
            <person name="Igarashi Y."/>
            <person name="Sripreechasak P."/>
            <person name="Kanchanasin P."/>
            <person name="Tanasupawat S."/>
            <person name="Phongsopitanun W."/>
        </authorList>
    </citation>
    <scope>NUCLEOTIDE SEQUENCE</scope>
    <source>
        <strain evidence="2">JCM 31032</strain>
    </source>
</reference>
<dbReference type="Gene3D" id="1.20.1260.10">
    <property type="match status" value="1"/>
</dbReference>
<dbReference type="CDD" id="cd00657">
    <property type="entry name" value="Ferritin_like"/>
    <property type="match status" value="1"/>
</dbReference>
<dbReference type="Pfam" id="PF13794">
    <property type="entry name" value="MiaE_2"/>
    <property type="match status" value="1"/>
</dbReference>
<dbReference type="Proteomes" id="UP001138997">
    <property type="component" value="Unassembled WGS sequence"/>
</dbReference>
<dbReference type="SUPFAM" id="SSF47240">
    <property type="entry name" value="Ferritin-like"/>
    <property type="match status" value="1"/>
</dbReference>
<comment type="caution">
    <text evidence="2">The sequence shown here is derived from an EMBL/GenBank/DDBJ whole genome shotgun (WGS) entry which is preliminary data.</text>
</comment>
<accession>A0A9X1T3B2</accession>
<keyword evidence="3" id="KW-1185">Reference proteome</keyword>
<dbReference type="InterPro" id="IPR059125">
    <property type="entry name" value="Ferritin_actino"/>
</dbReference>
<dbReference type="InterPro" id="IPR009078">
    <property type="entry name" value="Ferritin-like_SF"/>
</dbReference>
<evidence type="ECO:0000313" key="2">
    <source>
        <dbReference type="EMBL" id="MCD5315493.1"/>
    </source>
</evidence>